<dbReference type="FunFam" id="3.40.50.720:FF:000047">
    <property type="entry name" value="NADP-dependent L-serine/L-allo-threonine dehydrogenase"/>
    <property type="match status" value="1"/>
</dbReference>
<dbReference type="Pfam" id="PF00106">
    <property type="entry name" value="adh_short"/>
    <property type="match status" value="1"/>
</dbReference>
<dbReference type="AlphaFoldDB" id="A0A6P7G8Y6"/>
<dbReference type="InterPro" id="IPR036291">
    <property type="entry name" value="NAD(P)-bd_dom_sf"/>
</dbReference>
<dbReference type="SUPFAM" id="SSF51735">
    <property type="entry name" value="NAD(P)-binding Rossmann-fold domains"/>
    <property type="match status" value="1"/>
</dbReference>
<accession>A0A6P7G8Y6</accession>
<dbReference type="RefSeq" id="XP_028140945.1">
    <property type="nucleotide sequence ID" value="XM_028285144.1"/>
</dbReference>
<proteinExistence type="inferred from homology"/>
<keyword evidence="2" id="KW-0560">Oxidoreductase</keyword>
<dbReference type="PRINTS" id="PR00080">
    <property type="entry name" value="SDRFAMILY"/>
</dbReference>
<dbReference type="GO" id="GO:0016616">
    <property type="term" value="F:oxidoreductase activity, acting on the CH-OH group of donors, NAD or NADP as acceptor"/>
    <property type="evidence" value="ECO:0007669"/>
    <property type="project" value="UniProtKB-ARBA"/>
</dbReference>
<evidence type="ECO:0000256" key="3">
    <source>
        <dbReference type="RuleBase" id="RU000363"/>
    </source>
</evidence>
<evidence type="ECO:0000256" key="2">
    <source>
        <dbReference type="ARBA" id="ARBA00023002"/>
    </source>
</evidence>
<dbReference type="Gene3D" id="3.40.50.720">
    <property type="entry name" value="NAD(P)-binding Rossmann-like Domain"/>
    <property type="match status" value="1"/>
</dbReference>
<comment type="similarity">
    <text evidence="1 3">Belongs to the short-chain dehydrogenases/reductases (SDR) family.</text>
</comment>
<dbReference type="InParanoid" id="A0A6P7G8Y6"/>
<organism evidence="4">
    <name type="scientific">Diabrotica virgifera virgifera</name>
    <name type="common">western corn rootworm</name>
    <dbReference type="NCBI Taxonomy" id="50390"/>
    <lineage>
        <taxon>Eukaryota</taxon>
        <taxon>Metazoa</taxon>
        <taxon>Ecdysozoa</taxon>
        <taxon>Arthropoda</taxon>
        <taxon>Hexapoda</taxon>
        <taxon>Insecta</taxon>
        <taxon>Pterygota</taxon>
        <taxon>Neoptera</taxon>
        <taxon>Endopterygota</taxon>
        <taxon>Coleoptera</taxon>
        <taxon>Polyphaga</taxon>
        <taxon>Cucujiformia</taxon>
        <taxon>Chrysomeloidea</taxon>
        <taxon>Chrysomelidae</taxon>
        <taxon>Galerucinae</taxon>
        <taxon>Diabroticina</taxon>
        <taxon>Diabroticites</taxon>
        <taxon>Diabrotica</taxon>
    </lineage>
</organism>
<evidence type="ECO:0000313" key="4">
    <source>
        <dbReference type="RefSeq" id="XP_028140945.1"/>
    </source>
</evidence>
<dbReference type="PANTHER" id="PTHR43115:SF4">
    <property type="entry name" value="DEHYDROGENASE_REDUCTASE SDR FAMILY MEMBER 11"/>
    <property type="match status" value="1"/>
</dbReference>
<sequence length="251" mass="27438">MPLSMERWVGKVAIVTGASVGIGAAVAERLVKEGCKVIGIARRVKLMEALAAKLKNEKGKLYPKKCDVMKEEEVLAVFKWCRENLGPVHILINNAGIIEATNLINGDSQKWRDIIDTNIMGLCVGTREAVKDMVRNNVNGHIIHMNSVGGHKVPYFTFSNVYPGTKHAVTALAETLVRELAANNLDIKVTNLSPGLVKTDIGRNCPAFNEMIAKVPTLESEDVADTVVFILSTGPKVQIQEVIIKPLREAF</sequence>
<dbReference type="InterPro" id="IPR002347">
    <property type="entry name" value="SDR_fam"/>
</dbReference>
<name>A0A6P7G8Y6_DIAVI</name>
<dbReference type="PRINTS" id="PR00081">
    <property type="entry name" value="GDHRDH"/>
</dbReference>
<dbReference type="PANTHER" id="PTHR43115">
    <property type="entry name" value="DEHYDROGENASE/REDUCTASE SDR FAMILY MEMBER 11"/>
    <property type="match status" value="1"/>
</dbReference>
<gene>
    <name evidence="4" type="primary">LOC114334997</name>
</gene>
<reference evidence="4" key="1">
    <citation type="submission" date="2025-08" db="UniProtKB">
        <authorList>
            <consortium name="RefSeq"/>
        </authorList>
    </citation>
    <scope>IDENTIFICATION</scope>
    <source>
        <tissue evidence="4">Whole insect</tissue>
    </source>
</reference>
<protein>
    <submittedName>
        <fullName evidence="4">Farnesol dehydrogenase-like</fullName>
    </submittedName>
</protein>
<evidence type="ECO:0000256" key="1">
    <source>
        <dbReference type="ARBA" id="ARBA00006484"/>
    </source>
</evidence>